<proteinExistence type="predicted"/>
<gene>
    <name evidence="1" type="ORF">bsdtb5_29820</name>
</gene>
<name>A0A7R7IDM0_9FIRM</name>
<dbReference type="EMBL" id="AP024169">
    <property type="protein sequence ID" value="BCN31687.1"/>
    <property type="molecule type" value="Genomic_DNA"/>
</dbReference>
<sequence length="356" mass="41583">MNKEIIQIIIVEDDKNIRDMYETCIEEFNIDNSEYEIKSFLLVNDDEVPKILYNHHIDAMVVDLDWGTGSKQNEGNRLVKKIHRDCRVPIFIVSGNLQFLEEEYDESPILKKYQRDEVDVNELLDEITSLYKTGYTNVLGNYSEIDNMLSKVFWNHMSDVISSWKDQERDFQTQRMLRFAITRINEMLTINANDNHDDFDALEFYIKPAIKVTPFSGDIVSYDNKKYVVITAACDMEQDNSDFVVLCYIDFSMLDKITKRIKSGSNSAEKDLEKYINNAKSRYHLLPPCQLFIGGLVDFQLIRSVEKKDFLDGVSVIASINPVFHKDIQARFSHYYGRQGQPQLNKDNIIDWIRTN</sequence>
<dbReference type="RefSeq" id="WP_271712789.1">
    <property type="nucleotide sequence ID" value="NZ_AP024169.1"/>
</dbReference>
<organism evidence="1 2">
    <name type="scientific">Anaeromicropila herbilytica</name>
    <dbReference type="NCBI Taxonomy" id="2785025"/>
    <lineage>
        <taxon>Bacteria</taxon>
        <taxon>Bacillati</taxon>
        <taxon>Bacillota</taxon>
        <taxon>Clostridia</taxon>
        <taxon>Lachnospirales</taxon>
        <taxon>Lachnospiraceae</taxon>
        <taxon>Anaeromicropila</taxon>
    </lineage>
</organism>
<reference evidence="1 2" key="1">
    <citation type="submission" date="2020-11" db="EMBL/GenBank/DDBJ databases">
        <title>Draft genome sequencing of a Lachnospiraceae strain isolated from anoxic soil subjected to BSD treatment.</title>
        <authorList>
            <person name="Uek A."/>
            <person name="Tonouchi A."/>
        </authorList>
    </citation>
    <scope>NUCLEOTIDE SEQUENCE [LARGE SCALE GENOMIC DNA]</scope>
    <source>
        <strain evidence="1 2">TB5</strain>
    </source>
</reference>
<dbReference type="AlphaFoldDB" id="A0A7R7IDM0"/>
<dbReference type="Proteomes" id="UP000595897">
    <property type="component" value="Chromosome"/>
</dbReference>
<keyword evidence="2" id="KW-1185">Reference proteome</keyword>
<evidence type="ECO:0000313" key="1">
    <source>
        <dbReference type="EMBL" id="BCN31687.1"/>
    </source>
</evidence>
<dbReference type="Gene3D" id="3.40.50.2300">
    <property type="match status" value="1"/>
</dbReference>
<accession>A0A7R7IDM0</accession>
<dbReference type="KEGG" id="ahb:bsdtb5_29820"/>
<protein>
    <submittedName>
        <fullName evidence="1">Uncharacterized protein</fullName>
    </submittedName>
</protein>
<evidence type="ECO:0000313" key="2">
    <source>
        <dbReference type="Proteomes" id="UP000595897"/>
    </source>
</evidence>